<evidence type="ECO:0000259" key="2">
    <source>
        <dbReference type="Pfam" id="PF00501"/>
    </source>
</evidence>
<dbReference type="GO" id="GO:0005524">
    <property type="term" value="F:ATP binding"/>
    <property type="evidence" value="ECO:0007669"/>
    <property type="project" value="InterPro"/>
</dbReference>
<dbReference type="Pfam" id="PF13193">
    <property type="entry name" value="AMP-binding_C"/>
    <property type="match status" value="1"/>
</dbReference>
<dbReference type="GO" id="GO:0016878">
    <property type="term" value="F:acid-thiol ligase activity"/>
    <property type="evidence" value="ECO:0007669"/>
    <property type="project" value="TreeGrafter"/>
</dbReference>
<dbReference type="EMBL" id="DRWN01000053">
    <property type="protein sequence ID" value="HHK68758.1"/>
    <property type="molecule type" value="Genomic_DNA"/>
</dbReference>
<keyword evidence="1 4" id="KW-0436">Ligase</keyword>
<dbReference type="InterPro" id="IPR011957">
    <property type="entry name" value="Benz_CoA_lig"/>
</dbReference>
<evidence type="ECO:0000313" key="4">
    <source>
        <dbReference type="EMBL" id="HHK68758.1"/>
    </source>
</evidence>
<comment type="caution">
    <text evidence="4">The sequence shown here is derived from an EMBL/GenBank/DDBJ whole genome shotgun (WGS) entry which is preliminary data.</text>
</comment>
<organism evidence="4">
    <name type="scientific">Caldiarchaeum subterraneum</name>
    <dbReference type="NCBI Taxonomy" id="311458"/>
    <lineage>
        <taxon>Archaea</taxon>
        <taxon>Nitrososphaerota</taxon>
        <taxon>Candidatus Caldarchaeales</taxon>
        <taxon>Candidatus Caldarchaeaceae</taxon>
        <taxon>Candidatus Caldarchaeum</taxon>
    </lineage>
</organism>
<dbReference type="Gene3D" id="3.30.300.30">
    <property type="match status" value="1"/>
</dbReference>
<reference evidence="4" key="1">
    <citation type="journal article" date="2020" name="mSystems">
        <title>Genome- and Community-Level Interaction Insights into Carbon Utilization and Element Cycling Functions of Hydrothermarchaeota in Hydrothermal Sediment.</title>
        <authorList>
            <person name="Zhou Z."/>
            <person name="Liu Y."/>
            <person name="Xu W."/>
            <person name="Pan J."/>
            <person name="Luo Z.H."/>
            <person name="Li M."/>
        </authorList>
    </citation>
    <scope>NUCLEOTIDE SEQUENCE [LARGE SCALE GENOMIC DNA]</scope>
    <source>
        <strain evidence="4">SpSt-1056</strain>
    </source>
</reference>
<sequence>MSRAGFSEKLPEWFNICEYHLDRWTDSGLSGSNAVVDARNKKNYTYEELLCLTSKIANIIKEVSLELFDRVMLVMRDSVLSVAAFLASVRAGCVPFYVNPNLSTDWLAFYVRDSVCRLVLTDSFTHENMLQAARSGGKHVKKVLNVDSSEFAELIESSKDVFVPEKTHRDDPAYWVYTSGTTGRPKAAVHLHHDLVYSIRAYVNHVINVSYGDLFYSASKLYFSAGRVFGMHMPLMCGASTLIDAERSTPERVLTNLTEFNVTHLLCVPSIYLGLLNHMESIKLDRFRHPTLKWCVSGGEQLPASVFDRWKHVTGLEILNGIGSSEAEWIFISYRERECKPGAAGKIIPGWYAKLVDECGEVVKESSRVGTLYVKSDSVAAYYWRRFSETRTTFEGEWYNTRDMLYLDEEGFYHYVGRTDDLFKVHGMWVSPVEVEEAVLSTGLVSECAVAGVPSEDGLTQAVAFVTLKHPSDASSTEKLVERLRSALAGKLPGYKIPARFVVVDEIPKTPTGKVRRVDLRTSAPSNHLYSRPKKV</sequence>
<dbReference type="PANTHER" id="PTHR43352">
    <property type="entry name" value="ACETYL-COA SYNTHETASE"/>
    <property type="match status" value="1"/>
</dbReference>
<name>A0A7C5LA99_CALS0</name>
<dbReference type="InterPro" id="IPR025110">
    <property type="entry name" value="AMP-bd_C"/>
</dbReference>
<dbReference type="InterPro" id="IPR042099">
    <property type="entry name" value="ANL_N_sf"/>
</dbReference>
<feature type="domain" description="AMP-binding enzyme C-terminal" evidence="3">
    <location>
        <begin position="434"/>
        <end position="514"/>
    </location>
</feature>
<dbReference type="InterPro" id="IPR000873">
    <property type="entry name" value="AMP-dep_synth/lig_dom"/>
</dbReference>
<evidence type="ECO:0000256" key="1">
    <source>
        <dbReference type="ARBA" id="ARBA00022598"/>
    </source>
</evidence>
<proteinExistence type="predicted"/>
<feature type="domain" description="AMP-dependent synthetase/ligase" evidence="2">
    <location>
        <begin position="33"/>
        <end position="384"/>
    </location>
</feature>
<dbReference type="GO" id="GO:0044550">
    <property type="term" value="P:secondary metabolite biosynthetic process"/>
    <property type="evidence" value="ECO:0007669"/>
    <property type="project" value="TreeGrafter"/>
</dbReference>
<dbReference type="NCBIfam" id="TIGR02262">
    <property type="entry name" value="benz_CoA_lig"/>
    <property type="match status" value="1"/>
</dbReference>
<protein>
    <submittedName>
        <fullName evidence="4">Benzoate-CoA ligase family protein</fullName>
    </submittedName>
</protein>
<dbReference type="GO" id="GO:0016405">
    <property type="term" value="F:CoA-ligase activity"/>
    <property type="evidence" value="ECO:0007669"/>
    <property type="project" value="InterPro"/>
</dbReference>
<dbReference type="SUPFAM" id="SSF56801">
    <property type="entry name" value="Acetyl-CoA synthetase-like"/>
    <property type="match status" value="1"/>
</dbReference>
<dbReference type="Gene3D" id="3.40.50.12780">
    <property type="entry name" value="N-terminal domain of ligase-like"/>
    <property type="match status" value="1"/>
</dbReference>
<dbReference type="PANTHER" id="PTHR43352:SF1">
    <property type="entry name" value="ANTHRANILATE--COA LIGASE"/>
    <property type="match status" value="1"/>
</dbReference>
<dbReference type="Pfam" id="PF00501">
    <property type="entry name" value="AMP-binding"/>
    <property type="match status" value="1"/>
</dbReference>
<gene>
    <name evidence="4" type="ORF">ENM11_06370</name>
</gene>
<accession>A0A7C5LA99</accession>
<dbReference type="AlphaFoldDB" id="A0A7C5LA99"/>
<evidence type="ECO:0000259" key="3">
    <source>
        <dbReference type="Pfam" id="PF13193"/>
    </source>
</evidence>
<dbReference type="InterPro" id="IPR045851">
    <property type="entry name" value="AMP-bd_C_sf"/>
</dbReference>